<evidence type="ECO:0000313" key="1">
    <source>
        <dbReference type="EMBL" id="QIL51101.1"/>
    </source>
</evidence>
<dbReference type="InterPro" id="IPR010982">
    <property type="entry name" value="Lambda_DNA-bd_dom_sf"/>
</dbReference>
<gene>
    <name evidence="1" type="ORF">G7084_07255</name>
</gene>
<organism evidence="1 2">
    <name type="scientific">Weissella coleopterorum</name>
    <dbReference type="NCBI Taxonomy" id="2714949"/>
    <lineage>
        <taxon>Bacteria</taxon>
        <taxon>Bacillati</taxon>
        <taxon>Bacillota</taxon>
        <taxon>Bacilli</taxon>
        <taxon>Lactobacillales</taxon>
        <taxon>Lactobacillaceae</taxon>
        <taxon>Weissella</taxon>
    </lineage>
</organism>
<dbReference type="GO" id="GO:0003677">
    <property type="term" value="F:DNA binding"/>
    <property type="evidence" value="ECO:0007669"/>
    <property type="project" value="InterPro"/>
</dbReference>
<reference evidence="1 2" key="1">
    <citation type="submission" date="2020-03" db="EMBL/GenBank/DDBJ databases">
        <title>Weissella sp. nov., isolated from Cybister lewisianus.</title>
        <authorList>
            <person name="Hyun D.-W."/>
            <person name="Bae J.-W."/>
        </authorList>
    </citation>
    <scope>NUCLEOTIDE SEQUENCE [LARGE SCALE GENOMIC DNA]</scope>
    <source>
        <strain evidence="1 2">HDW19</strain>
    </source>
</reference>
<accession>A0A6G8B188</accession>
<keyword evidence="2" id="KW-1185">Reference proteome</keyword>
<proteinExistence type="predicted"/>
<dbReference type="SUPFAM" id="SSF47413">
    <property type="entry name" value="lambda repressor-like DNA-binding domains"/>
    <property type="match status" value="1"/>
</dbReference>
<dbReference type="Proteomes" id="UP000500741">
    <property type="component" value="Chromosome"/>
</dbReference>
<dbReference type="AlphaFoldDB" id="A0A6G8B188"/>
<name>A0A6G8B188_9LACO</name>
<dbReference type="KEGG" id="wco:G7084_07255"/>
<protein>
    <submittedName>
        <fullName evidence="1">XRE family transcriptional regulator</fullName>
    </submittedName>
</protein>
<dbReference type="RefSeq" id="WP_166011356.1">
    <property type="nucleotide sequence ID" value="NZ_CP049888.1"/>
</dbReference>
<evidence type="ECO:0000313" key="2">
    <source>
        <dbReference type="Proteomes" id="UP000500741"/>
    </source>
</evidence>
<sequence>MNNLRTVREFFDLSLNQASTGLGWDKDLLQAFELGQQMPTVLAWQHLAEYYADLFHVVAVGEQIEPIHFRLSVDYLMNVGMTMNDLLAFKWYFENTRPELGNFYVALYDPQNAQMEQKLTDLNVIFEQFAGYLLLNHDGTMNQFIDERNHNKVSDWRLILYKRDNLIIDVTDQLSYFDYLVNFTVM</sequence>
<dbReference type="EMBL" id="CP049888">
    <property type="protein sequence ID" value="QIL51101.1"/>
    <property type="molecule type" value="Genomic_DNA"/>
</dbReference>